<evidence type="ECO:0000256" key="11">
    <source>
        <dbReference type="ARBA" id="ARBA00048367"/>
    </source>
</evidence>
<evidence type="ECO:0000256" key="5">
    <source>
        <dbReference type="ARBA" id="ARBA00022679"/>
    </source>
</evidence>
<keyword evidence="9" id="KW-0539">Nucleus</keyword>
<accession>A0A1R0GX94</accession>
<feature type="compositionally biased region" description="Basic and acidic residues" evidence="13">
    <location>
        <begin position="465"/>
        <end position="506"/>
    </location>
</feature>
<dbReference type="GO" id="GO:0008024">
    <property type="term" value="C:cyclin/CDK positive transcription elongation factor complex"/>
    <property type="evidence" value="ECO:0007669"/>
    <property type="project" value="TreeGrafter"/>
</dbReference>
<dbReference type="InterPro" id="IPR000719">
    <property type="entry name" value="Prot_kinase_dom"/>
</dbReference>
<feature type="domain" description="Protein kinase" evidence="14">
    <location>
        <begin position="1020"/>
        <end position="1357"/>
    </location>
</feature>
<dbReference type="FunFam" id="1.10.510.10:FF:000624">
    <property type="entry name" value="Mitogen-activated protein kinase"/>
    <property type="match status" value="1"/>
</dbReference>
<dbReference type="InterPro" id="IPR050108">
    <property type="entry name" value="CDK"/>
</dbReference>
<dbReference type="GO" id="GO:0005524">
    <property type="term" value="F:ATP binding"/>
    <property type="evidence" value="ECO:0007669"/>
    <property type="project" value="UniProtKB-UniRule"/>
</dbReference>
<feature type="compositionally biased region" description="Polar residues" evidence="13">
    <location>
        <begin position="665"/>
        <end position="682"/>
    </location>
</feature>
<evidence type="ECO:0000259" key="14">
    <source>
        <dbReference type="PROSITE" id="PS50011"/>
    </source>
</evidence>
<dbReference type="Pfam" id="PF00069">
    <property type="entry name" value="Pkinase"/>
    <property type="match status" value="1"/>
</dbReference>
<organism evidence="15 16">
    <name type="scientific">Smittium mucronatum</name>
    <dbReference type="NCBI Taxonomy" id="133383"/>
    <lineage>
        <taxon>Eukaryota</taxon>
        <taxon>Fungi</taxon>
        <taxon>Fungi incertae sedis</taxon>
        <taxon>Zoopagomycota</taxon>
        <taxon>Kickxellomycotina</taxon>
        <taxon>Harpellomycetes</taxon>
        <taxon>Harpellales</taxon>
        <taxon>Legeriomycetaceae</taxon>
        <taxon>Smittium</taxon>
    </lineage>
</organism>
<comment type="subcellular location">
    <subcellularLocation>
        <location evidence="1">Nucleus</location>
    </subcellularLocation>
</comment>
<name>A0A1R0GX94_9FUNG</name>
<feature type="compositionally biased region" description="Basic and acidic residues" evidence="13">
    <location>
        <begin position="253"/>
        <end position="269"/>
    </location>
</feature>
<evidence type="ECO:0000313" key="15">
    <source>
        <dbReference type="EMBL" id="OLY81521.1"/>
    </source>
</evidence>
<dbReference type="Proteomes" id="UP000187455">
    <property type="component" value="Unassembled WGS sequence"/>
</dbReference>
<feature type="region of interest" description="Disordered" evidence="13">
    <location>
        <begin position="82"/>
        <end position="124"/>
    </location>
</feature>
<dbReference type="OrthoDB" id="204883at2759"/>
<dbReference type="FunFam" id="3.30.200.20:FF:000124">
    <property type="entry name" value="Cyclin-dependent kinase 4"/>
    <property type="match status" value="1"/>
</dbReference>
<feature type="compositionally biased region" description="Polar residues" evidence="13">
    <location>
        <begin position="82"/>
        <end position="99"/>
    </location>
</feature>
<dbReference type="PANTHER" id="PTHR24056:SF546">
    <property type="entry name" value="CYCLIN-DEPENDENT KINASE 12"/>
    <property type="match status" value="1"/>
</dbReference>
<dbReference type="PROSITE" id="PS00108">
    <property type="entry name" value="PROTEIN_KINASE_ST"/>
    <property type="match status" value="1"/>
</dbReference>
<feature type="binding site" evidence="12">
    <location>
        <position position="1051"/>
    </location>
    <ligand>
        <name>ATP</name>
        <dbReference type="ChEBI" id="CHEBI:30616"/>
    </ligand>
</feature>
<reference evidence="15 16" key="1">
    <citation type="journal article" date="2016" name="Mol. Biol. Evol.">
        <title>Genome-Wide Survey of Gut Fungi (Harpellales) Reveals the First Horizontally Transferred Ubiquitin Gene from a Mosquito Host.</title>
        <authorList>
            <person name="Wang Y."/>
            <person name="White M.M."/>
            <person name="Kvist S."/>
            <person name="Moncalvo J.M."/>
        </authorList>
    </citation>
    <scope>NUCLEOTIDE SEQUENCE [LARGE SCALE GENOMIC DNA]</scope>
    <source>
        <strain evidence="15 16">ALG-7-W6</strain>
    </source>
</reference>
<feature type="compositionally biased region" description="Basic and acidic residues" evidence="13">
    <location>
        <begin position="339"/>
        <end position="364"/>
    </location>
</feature>
<keyword evidence="6 12" id="KW-0547">Nucleotide-binding</keyword>
<dbReference type="PROSITE" id="PS00107">
    <property type="entry name" value="PROTEIN_KINASE_ATP"/>
    <property type="match status" value="1"/>
</dbReference>
<sequence length="1395" mass="159618">MTMKDNDPSQTKENTFRMKLNSGLKIKSSLPKNDETNFRTQTRDPLEISRMEQLNYSASSKRSQSTLPTAYKNADFESSLNTDDLTSFKSENDSITSKSLGLVDKSPPIDSNNKRKYDSPTQLPENLDLQIEKNGTSERSPKMLRVHEKLHYKPTTSIFSNSSKKEMNLFDSSLYRDALSSGSATHDVMNSNLASHNTFNNSIPSSYQIDVADKTSEKSSKELNNNIEFSENDSKYNIERSPLQHDLSSSSRESFKRSSGDHIGDKNSDSKCNYSSRYERNKIKDIGFEEYPIKKDRLRDDSLVRSEDKSNFNSSYDKEYDYYDRDGEKSYGRSSDNSYYKDYKHTSSRRKDLNRDSSRIRDYPDYCEYPSRGVENLRSSSSHNRNPAIYRYTESERSSYHHANRERFDNKHASRDRSKDRHRHRIDERFDNKDLRKPRSKDPYCYDEKNRYDERYSGRDSVKYEGRNSYKYNEKDRDRRYEDRQYSYRDGRSSMDKDREKDKSRDSFGNYSSKYDRYSNYDDKYDYRQDDYEDYKSYKHSTDGGKLDSRSRYKDDRYYKEFDKYSTTSPSGARRIDSSHTDHSNAAKPTPVERNNKSNNIETKNKDIYSHTYFQSGETSSLHRLLREREEAKRKRDAAIARGEVYLDPTESTFKKQINTDDVTKPNSDPKSNSSVDNFGASPSSSLIAKKNVSSFSGASDSSLHLNGGNMNFNLPTAPERANIPSNYPSFPEPSRIRLSHDVVSSKIFGFQTVGGYIPSAIQSRYSMPPPPLQYNLNNVSHSMPLHASVMSHPNLINNIRPPPNVSDSGSTNTILPVNTINSHHINPTSLPSNIDSSTIIRNSYSKDNLSAFQQNENLISGKQLGSTPNKEKNSAHNIISSSKRVSPLTLALPSVSKDVQDSFVSHESLSSENKTSFTPISYSKPGSEKGSNFGNLESKHSHTKNSDLLTDDSELNHYLDRSNSPHSTNSPYKDFESKSLSRNNTFLKIKDHQAVGSSLSPDSTVPNVKTISNKPSFKFEIISQVGEGTYGKVFKANMVNSSGKSIVALKRIRIDQERDGFPITAMREIKIMKYLNHPNIVKLIDVISNSNKDIYMVMEYLGYDLSGLLARSDWVLEQKNIKDLMYQLLSGLNYMHQLGFVHRDIKGSNILLNEHGDLKIVDFGLARQYNNRNISDPESNSNMTNRVITLWYRPPELLLGSTNYGPEVDIWSSGCVMAELYTRKPTFQGSNEIATLGQIFSLLGPPLKKKKFSSDVNISNNYFQKEIENPTGSIRTKDLEVDGSEYSDYYSSLPWFNLMRPKTIYPNNSSNKEYFGIFNNLSKLTSKSGLELISEMLNLEPKLRPSAKDCLEHDYFVIDLPKAEPVSSFPAIGDWHDFESKAEKKRKLSKLKKN</sequence>
<evidence type="ECO:0000256" key="3">
    <source>
        <dbReference type="ARBA" id="ARBA00012425"/>
    </source>
</evidence>
<feature type="compositionally biased region" description="Basic and acidic residues" evidence="13">
    <location>
        <begin position="306"/>
        <end position="331"/>
    </location>
</feature>
<evidence type="ECO:0000256" key="4">
    <source>
        <dbReference type="ARBA" id="ARBA00022527"/>
    </source>
</evidence>
<gene>
    <name evidence="15" type="ORF">AYI68_g4370</name>
</gene>
<evidence type="ECO:0000256" key="2">
    <source>
        <dbReference type="ARBA" id="ARBA00006485"/>
    </source>
</evidence>
<dbReference type="PROSITE" id="PS50011">
    <property type="entry name" value="PROTEIN_KINASE_DOM"/>
    <property type="match status" value="1"/>
</dbReference>
<protein>
    <recommendedName>
        <fullName evidence="3">cyclin-dependent kinase</fullName>
        <ecNumber evidence="3">2.7.11.22</ecNumber>
    </recommendedName>
</protein>
<dbReference type="InterPro" id="IPR011009">
    <property type="entry name" value="Kinase-like_dom_sf"/>
</dbReference>
<evidence type="ECO:0000256" key="10">
    <source>
        <dbReference type="ARBA" id="ARBA00047811"/>
    </source>
</evidence>
<evidence type="ECO:0000256" key="9">
    <source>
        <dbReference type="ARBA" id="ARBA00023242"/>
    </source>
</evidence>
<dbReference type="GO" id="GO:0008353">
    <property type="term" value="F:RNA polymerase II CTD heptapeptide repeat kinase activity"/>
    <property type="evidence" value="ECO:0007669"/>
    <property type="project" value="TreeGrafter"/>
</dbReference>
<dbReference type="Gene3D" id="1.10.510.10">
    <property type="entry name" value="Transferase(Phosphotransferase) domain 1"/>
    <property type="match status" value="1"/>
</dbReference>
<feature type="compositionally biased region" description="Basic and acidic residues" evidence="13">
    <location>
        <begin position="393"/>
        <end position="448"/>
    </location>
</feature>
<feature type="compositionally biased region" description="Polar residues" evidence="13">
    <location>
        <begin position="962"/>
        <end position="972"/>
    </location>
</feature>
<keyword evidence="8 12" id="KW-0067">ATP-binding</keyword>
<dbReference type="SUPFAM" id="SSF56112">
    <property type="entry name" value="Protein kinase-like (PK-like)"/>
    <property type="match status" value="1"/>
</dbReference>
<comment type="caution">
    <text evidence="15">The sequence shown here is derived from an EMBL/GenBank/DDBJ whole genome shotgun (WGS) entry which is preliminary data.</text>
</comment>
<feature type="region of interest" description="Disordered" evidence="13">
    <location>
        <begin position="652"/>
        <end position="682"/>
    </location>
</feature>
<feature type="region of interest" description="Disordered" evidence="13">
    <location>
        <begin position="244"/>
        <end position="273"/>
    </location>
</feature>
<dbReference type="EC" id="2.7.11.22" evidence="3"/>
<feature type="region of interest" description="Disordered" evidence="13">
    <location>
        <begin position="564"/>
        <end position="608"/>
    </location>
</feature>
<feature type="region of interest" description="Disordered" evidence="13">
    <location>
        <begin position="1"/>
        <end position="47"/>
    </location>
</feature>
<feature type="region of interest" description="Disordered" evidence="13">
    <location>
        <begin position="465"/>
        <end position="522"/>
    </location>
</feature>
<feature type="compositionally biased region" description="Basic and acidic residues" evidence="13">
    <location>
        <begin position="32"/>
        <end position="47"/>
    </location>
</feature>
<dbReference type="STRING" id="133383.A0A1R0GX94"/>
<evidence type="ECO:0000256" key="6">
    <source>
        <dbReference type="ARBA" id="ARBA00022741"/>
    </source>
</evidence>
<keyword evidence="7 15" id="KW-0418">Kinase</keyword>
<comment type="similarity">
    <text evidence="2">Belongs to the protein kinase superfamily. CMGC Ser/Thr protein kinase family. CDC2/CDKX subfamily.</text>
</comment>
<feature type="compositionally biased region" description="Polar residues" evidence="13">
    <location>
        <begin position="906"/>
        <end position="922"/>
    </location>
</feature>
<dbReference type="InterPro" id="IPR017441">
    <property type="entry name" value="Protein_kinase_ATP_BS"/>
</dbReference>
<evidence type="ECO:0000256" key="7">
    <source>
        <dbReference type="ARBA" id="ARBA00022777"/>
    </source>
</evidence>
<evidence type="ECO:0000256" key="12">
    <source>
        <dbReference type="PROSITE-ProRule" id="PRU10141"/>
    </source>
</evidence>
<dbReference type="Gene3D" id="3.30.200.20">
    <property type="entry name" value="Phosphorylase Kinase, domain 1"/>
    <property type="match status" value="1"/>
</dbReference>
<dbReference type="GO" id="GO:0004693">
    <property type="term" value="F:cyclin-dependent protein serine/threonine kinase activity"/>
    <property type="evidence" value="ECO:0007669"/>
    <property type="project" value="UniProtKB-EC"/>
</dbReference>
<evidence type="ECO:0000256" key="8">
    <source>
        <dbReference type="ARBA" id="ARBA00022840"/>
    </source>
</evidence>
<dbReference type="InterPro" id="IPR008271">
    <property type="entry name" value="Ser/Thr_kinase_AS"/>
</dbReference>
<feature type="region of interest" description="Disordered" evidence="13">
    <location>
        <begin position="306"/>
        <end position="448"/>
    </location>
</feature>
<evidence type="ECO:0000313" key="16">
    <source>
        <dbReference type="Proteomes" id="UP000187455"/>
    </source>
</evidence>
<dbReference type="SMART" id="SM00220">
    <property type="entry name" value="S_TKc"/>
    <property type="match status" value="1"/>
</dbReference>
<keyword evidence="4" id="KW-0723">Serine/threonine-protein kinase</keyword>
<comment type="catalytic activity">
    <reaction evidence="11">
        <text>L-seryl-[protein] + ATP = O-phospho-L-seryl-[protein] + ADP + H(+)</text>
        <dbReference type="Rhea" id="RHEA:17989"/>
        <dbReference type="Rhea" id="RHEA-COMP:9863"/>
        <dbReference type="Rhea" id="RHEA-COMP:11604"/>
        <dbReference type="ChEBI" id="CHEBI:15378"/>
        <dbReference type="ChEBI" id="CHEBI:29999"/>
        <dbReference type="ChEBI" id="CHEBI:30616"/>
        <dbReference type="ChEBI" id="CHEBI:83421"/>
        <dbReference type="ChEBI" id="CHEBI:456216"/>
        <dbReference type="EC" id="2.7.11.22"/>
    </reaction>
</comment>
<dbReference type="GO" id="GO:0030332">
    <property type="term" value="F:cyclin binding"/>
    <property type="evidence" value="ECO:0007669"/>
    <property type="project" value="TreeGrafter"/>
</dbReference>
<evidence type="ECO:0000256" key="13">
    <source>
        <dbReference type="SAM" id="MobiDB-lite"/>
    </source>
</evidence>
<proteinExistence type="inferred from homology"/>
<keyword evidence="5" id="KW-0808">Transferase</keyword>
<comment type="catalytic activity">
    <reaction evidence="10">
        <text>L-threonyl-[protein] + ATP = O-phospho-L-threonyl-[protein] + ADP + H(+)</text>
        <dbReference type="Rhea" id="RHEA:46608"/>
        <dbReference type="Rhea" id="RHEA-COMP:11060"/>
        <dbReference type="Rhea" id="RHEA-COMP:11605"/>
        <dbReference type="ChEBI" id="CHEBI:15378"/>
        <dbReference type="ChEBI" id="CHEBI:30013"/>
        <dbReference type="ChEBI" id="CHEBI:30616"/>
        <dbReference type="ChEBI" id="CHEBI:61977"/>
        <dbReference type="ChEBI" id="CHEBI:456216"/>
        <dbReference type="EC" id="2.7.11.22"/>
    </reaction>
</comment>
<evidence type="ECO:0000256" key="1">
    <source>
        <dbReference type="ARBA" id="ARBA00004123"/>
    </source>
</evidence>
<feature type="compositionally biased region" description="Basic and acidic residues" evidence="13">
    <location>
        <begin position="574"/>
        <end position="585"/>
    </location>
</feature>
<feature type="region of interest" description="Disordered" evidence="13">
    <location>
        <begin position="906"/>
        <end position="978"/>
    </location>
</feature>
<dbReference type="PANTHER" id="PTHR24056">
    <property type="entry name" value="CELL DIVISION PROTEIN KINASE"/>
    <property type="match status" value="1"/>
</dbReference>
<dbReference type="EMBL" id="LSSL01002379">
    <property type="protein sequence ID" value="OLY81521.1"/>
    <property type="molecule type" value="Genomic_DNA"/>
</dbReference>
<keyword evidence="16" id="KW-1185">Reference proteome</keyword>
<dbReference type="GO" id="GO:0032968">
    <property type="term" value="P:positive regulation of transcription elongation by RNA polymerase II"/>
    <property type="evidence" value="ECO:0007669"/>
    <property type="project" value="TreeGrafter"/>
</dbReference>